<feature type="region of interest" description="Disordered" evidence="1">
    <location>
        <begin position="137"/>
        <end position="193"/>
    </location>
</feature>
<dbReference type="EMBL" id="CCYA01000254">
    <property type="protein sequence ID" value="CEH17172.1"/>
    <property type="molecule type" value="Genomic_DNA"/>
</dbReference>
<accession>A0A0P1BLD6</accession>
<dbReference type="Proteomes" id="UP000054845">
    <property type="component" value="Unassembled WGS sequence"/>
</dbReference>
<name>A0A0P1BLD6_9BASI</name>
<dbReference type="SUPFAM" id="SSF54762">
    <property type="entry name" value="Signal recognition particle alu RNA binding heterodimer, SRP9/14"/>
    <property type="match status" value="1"/>
</dbReference>
<feature type="compositionally biased region" description="Basic residues" evidence="1">
    <location>
        <begin position="184"/>
        <end position="193"/>
    </location>
</feature>
<dbReference type="AlphaFoldDB" id="A0A0P1BLD6"/>
<evidence type="ECO:0000313" key="4">
    <source>
        <dbReference type="Proteomes" id="UP000054845"/>
    </source>
</evidence>
<dbReference type="Pfam" id="PF05486">
    <property type="entry name" value="SRP9-21"/>
    <property type="match status" value="1"/>
</dbReference>
<dbReference type="OrthoDB" id="360923at2759"/>
<dbReference type="PANTHER" id="PTHR12834:SF12">
    <property type="entry name" value="SIGNAL RECOGNITION PARTICLE 9 KDA PROTEIN"/>
    <property type="match status" value="1"/>
</dbReference>
<dbReference type="STRING" id="401625.A0A0P1BLD6"/>
<protein>
    <submittedName>
        <fullName evidence="3">Signal recognition particle, subunit Srp9</fullName>
    </submittedName>
</protein>
<dbReference type="GO" id="GO:0006614">
    <property type="term" value="P:SRP-dependent cotranslational protein targeting to membrane"/>
    <property type="evidence" value="ECO:0007669"/>
    <property type="project" value="InterPro"/>
</dbReference>
<proteinExistence type="predicted"/>
<dbReference type="PANTHER" id="PTHR12834">
    <property type="entry name" value="SIGNAL RECOGNITION PARTICLE 9 KDA PROTEIN"/>
    <property type="match status" value="1"/>
</dbReference>
<feature type="domain" description="SRP9" evidence="2">
    <location>
        <begin position="60"/>
        <end position="126"/>
    </location>
</feature>
<dbReference type="InterPro" id="IPR009018">
    <property type="entry name" value="Signal_recog_particle_SRP9/14"/>
</dbReference>
<dbReference type="GO" id="GO:0008312">
    <property type="term" value="F:7S RNA binding"/>
    <property type="evidence" value="ECO:0007669"/>
    <property type="project" value="InterPro"/>
</dbReference>
<feature type="compositionally biased region" description="Polar residues" evidence="1">
    <location>
        <begin position="159"/>
        <end position="171"/>
    </location>
</feature>
<organism evidence="3 4">
    <name type="scientific">Ceraceosorus bombacis</name>
    <dbReference type="NCBI Taxonomy" id="401625"/>
    <lineage>
        <taxon>Eukaryota</taxon>
        <taxon>Fungi</taxon>
        <taxon>Dikarya</taxon>
        <taxon>Basidiomycota</taxon>
        <taxon>Ustilaginomycotina</taxon>
        <taxon>Exobasidiomycetes</taxon>
        <taxon>Ceraceosorales</taxon>
        <taxon>Ceraceosoraceae</taxon>
        <taxon>Ceraceosorus</taxon>
    </lineage>
</organism>
<dbReference type="InterPro" id="IPR039914">
    <property type="entry name" value="SRP9-like"/>
</dbReference>
<dbReference type="InterPro" id="IPR039432">
    <property type="entry name" value="SRP9_dom"/>
</dbReference>
<sequence>MCEPPTTCASEEVWAINNQATGLSIKARRSKLFYSRIQLSPRADPSKEDAFVLTCGMVYIKSWVAFHAAAIDIQKAQPERTRYLIKAHPATQSLILKITDDFSTIKFRTRSSIILNRFQALNHELIAQFAGAPKPMLSEAQPGATSQDAAPIAVAEHVGSSSGAVTAQTGTQSGGGSGGGGGGGKKKKKKGKK</sequence>
<dbReference type="Gene3D" id="3.30.720.10">
    <property type="entry name" value="Signal recognition particle alu RNA binding heterodimer, srp9/1"/>
    <property type="match status" value="1"/>
</dbReference>
<reference evidence="3 4" key="1">
    <citation type="submission" date="2014-09" db="EMBL/GenBank/DDBJ databases">
        <authorList>
            <person name="Magalhaes I.L.F."/>
            <person name="Oliveira U."/>
            <person name="Santos F.R."/>
            <person name="Vidigal T.H.D.A."/>
            <person name="Brescovit A.D."/>
            <person name="Santos A.J."/>
        </authorList>
    </citation>
    <scope>NUCLEOTIDE SEQUENCE [LARGE SCALE GENOMIC DNA]</scope>
</reference>
<evidence type="ECO:0000313" key="3">
    <source>
        <dbReference type="EMBL" id="CEH17172.1"/>
    </source>
</evidence>
<evidence type="ECO:0000256" key="1">
    <source>
        <dbReference type="SAM" id="MobiDB-lite"/>
    </source>
</evidence>
<feature type="compositionally biased region" description="Gly residues" evidence="1">
    <location>
        <begin position="172"/>
        <end position="183"/>
    </location>
</feature>
<dbReference type="GO" id="GO:0005786">
    <property type="term" value="C:signal recognition particle, endoplasmic reticulum targeting"/>
    <property type="evidence" value="ECO:0007669"/>
    <property type="project" value="TreeGrafter"/>
</dbReference>
<keyword evidence="4" id="KW-1185">Reference proteome</keyword>
<evidence type="ECO:0000259" key="2">
    <source>
        <dbReference type="Pfam" id="PF05486"/>
    </source>
</evidence>